<keyword evidence="4 6" id="KW-0862">Zinc</keyword>
<evidence type="ECO:0000256" key="5">
    <source>
        <dbReference type="ARBA" id="ARBA00023049"/>
    </source>
</evidence>
<dbReference type="CDD" id="cd09607">
    <property type="entry name" value="M3B_PepF"/>
    <property type="match status" value="1"/>
</dbReference>
<name>A0A517Z3H1_9PLAN</name>
<dbReference type="GO" id="GO:0046872">
    <property type="term" value="F:metal ion binding"/>
    <property type="evidence" value="ECO:0007669"/>
    <property type="project" value="UniProtKB-UniRule"/>
</dbReference>
<evidence type="ECO:0000313" key="10">
    <source>
        <dbReference type="Proteomes" id="UP000320496"/>
    </source>
</evidence>
<dbReference type="SUPFAM" id="SSF55486">
    <property type="entry name" value="Metalloproteases ('zincins'), catalytic domain"/>
    <property type="match status" value="1"/>
</dbReference>
<dbReference type="GO" id="GO:0006508">
    <property type="term" value="P:proteolysis"/>
    <property type="evidence" value="ECO:0007669"/>
    <property type="project" value="UniProtKB-KW"/>
</dbReference>
<dbReference type="InterPro" id="IPR042088">
    <property type="entry name" value="OligoPept_F_C"/>
</dbReference>
<dbReference type="InterPro" id="IPR011977">
    <property type="entry name" value="Pept_M3B_clade3"/>
</dbReference>
<dbReference type="Proteomes" id="UP000320496">
    <property type="component" value="Chromosome"/>
</dbReference>
<sequence length="607" mass="69041">MSTASKYELTWELDSLLPHPESDAFAEHLDQFRADLNTLAEASEQLPAIDAEPTHVKAWAGFVDQLGNLLAREEDLHAFVGCHAAADAEKQHFQRLEGVLSSLSPKRSQILTNVELALKSVDAGELEAFIKADPRLEQVAFYFEESRENARFRLPKDQELLSAELAVDGIHAWGRLYDRLSGSLRIEVMEKGELVKKSPGQVQFDSKERSVRQNNFYAASKAWDTIADTCADALNHISGFRLTRYRRLGLQDHLDAPLRLNRMQRETLEAMWGTATERKGCLKKYFDTKARLLGLEKLTWYDLQAPLPIVSRGTESGELSYDAACDLVIHTFEEFSDELGDFARMAIENRWIEVENRAGKRQGGFCTGMPTKKQSRIFMTFTNTPDSMSTLAHELGHAYHSWVLRDEPLLLQEYPMNLAETASTFAEAVLGDRRLADAESAESKLAILDNMLSDSVAFLMNIHARFLFEDRFHIERREGELSSNRLSELMLAAQKDAYLDALDPDGWYPGFWISKLHFYISGWPFYNFPYTFGYLLSQGLYALASDAGPDFPQQYRDLLIATGNRETEEAVSSTFGYDLRQPDFWNRSLDIVESRVNEFVRLAEPFV</sequence>
<dbReference type="OrthoDB" id="9762795at2"/>
<evidence type="ECO:0000259" key="7">
    <source>
        <dbReference type="Pfam" id="PF01432"/>
    </source>
</evidence>
<reference evidence="9 10" key="1">
    <citation type="submission" date="2019-02" db="EMBL/GenBank/DDBJ databases">
        <title>Deep-cultivation of Planctomycetes and their phenomic and genomic characterization uncovers novel biology.</title>
        <authorList>
            <person name="Wiegand S."/>
            <person name="Jogler M."/>
            <person name="Boedeker C."/>
            <person name="Pinto D."/>
            <person name="Vollmers J."/>
            <person name="Rivas-Marin E."/>
            <person name="Kohn T."/>
            <person name="Peeters S.H."/>
            <person name="Heuer A."/>
            <person name="Rast P."/>
            <person name="Oberbeckmann S."/>
            <person name="Bunk B."/>
            <person name="Jeske O."/>
            <person name="Meyerdierks A."/>
            <person name="Storesund J.E."/>
            <person name="Kallscheuer N."/>
            <person name="Luecker S."/>
            <person name="Lage O.M."/>
            <person name="Pohl T."/>
            <person name="Merkel B.J."/>
            <person name="Hornburger P."/>
            <person name="Mueller R.-W."/>
            <person name="Bruemmer F."/>
            <person name="Labrenz M."/>
            <person name="Spormann A.M."/>
            <person name="Op den Camp H."/>
            <person name="Overmann J."/>
            <person name="Amann R."/>
            <person name="Jetten M.S.M."/>
            <person name="Mascher T."/>
            <person name="Medema M.H."/>
            <person name="Devos D.P."/>
            <person name="Kaster A.-K."/>
            <person name="Ovreas L."/>
            <person name="Rohde M."/>
            <person name="Galperin M.Y."/>
            <person name="Jogler C."/>
        </authorList>
    </citation>
    <scope>NUCLEOTIDE SEQUENCE [LARGE SCALE GENOMIC DNA]</scope>
    <source>
        <strain evidence="9 10">Mal4</strain>
    </source>
</reference>
<dbReference type="EMBL" id="CP036275">
    <property type="protein sequence ID" value="QDU37032.1"/>
    <property type="molecule type" value="Genomic_DNA"/>
</dbReference>
<evidence type="ECO:0000256" key="3">
    <source>
        <dbReference type="ARBA" id="ARBA00022801"/>
    </source>
</evidence>
<dbReference type="GO" id="GO:0004222">
    <property type="term" value="F:metalloendopeptidase activity"/>
    <property type="evidence" value="ECO:0007669"/>
    <property type="project" value="InterPro"/>
</dbReference>
<keyword evidence="3 6" id="KW-0378">Hydrolase</keyword>
<accession>A0A517Z3H1</accession>
<keyword evidence="5 6" id="KW-0482">Metalloprotease</keyword>
<dbReference type="InterPro" id="IPR013647">
    <property type="entry name" value="OligopepF_N_dom"/>
</dbReference>
<dbReference type="Gene3D" id="1.10.1370.20">
    <property type="entry name" value="Oligoendopeptidase f, C-terminal domain"/>
    <property type="match status" value="1"/>
</dbReference>
<evidence type="ECO:0000259" key="8">
    <source>
        <dbReference type="Pfam" id="PF08439"/>
    </source>
</evidence>
<protein>
    <submittedName>
        <fullName evidence="9">Oligoendopeptidase F, plasmid</fullName>
        <ecNumber evidence="9">3.4.24.-</ecNumber>
    </submittedName>
</protein>
<proteinExistence type="inferred from homology"/>
<comment type="cofactor">
    <cofactor evidence="6">
        <name>Zn(2+)</name>
        <dbReference type="ChEBI" id="CHEBI:29105"/>
    </cofactor>
    <text evidence="6">Binds 1 zinc ion.</text>
</comment>
<dbReference type="AlphaFoldDB" id="A0A517Z3H1"/>
<evidence type="ECO:0000256" key="4">
    <source>
        <dbReference type="ARBA" id="ARBA00022833"/>
    </source>
</evidence>
<dbReference type="Pfam" id="PF08439">
    <property type="entry name" value="Peptidase_M3_N"/>
    <property type="match status" value="1"/>
</dbReference>
<dbReference type="NCBIfam" id="TIGR02290">
    <property type="entry name" value="M3_fam_3"/>
    <property type="match status" value="1"/>
</dbReference>
<keyword evidence="10" id="KW-1185">Reference proteome</keyword>
<dbReference type="Pfam" id="PF01432">
    <property type="entry name" value="Peptidase_M3"/>
    <property type="match status" value="1"/>
</dbReference>
<dbReference type="EC" id="3.4.24.-" evidence="9"/>
<dbReference type="RefSeq" id="WP_145367695.1">
    <property type="nucleotide sequence ID" value="NZ_CP036275.1"/>
</dbReference>
<evidence type="ECO:0000256" key="2">
    <source>
        <dbReference type="ARBA" id="ARBA00022723"/>
    </source>
</evidence>
<comment type="similarity">
    <text evidence="6">Belongs to the peptidase M3 family.</text>
</comment>
<dbReference type="KEGG" id="mri:Mal4_13350"/>
<evidence type="ECO:0000256" key="1">
    <source>
        <dbReference type="ARBA" id="ARBA00022670"/>
    </source>
</evidence>
<evidence type="ECO:0000256" key="6">
    <source>
        <dbReference type="RuleBase" id="RU003435"/>
    </source>
</evidence>
<dbReference type="Gene3D" id="1.20.140.70">
    <property type="entry name" value="Oligopeptidase f, N-terminal domain"/>
    <property type="match status" value="1"/>
</dbReference>
<keyword evidence="2 6" id="KW-0479">Metal-binding</keyword>
<dbReference type="PANTHER" id="PTHR34217">
    <property type="entry name" value="METAL-DEPENDENT CARBOXYPEPTIDASE"/>
    <property type="match status" value="1"/>
</dbReference>
<dbReference type="InterPro" id="IPR001567">
    <property type="entry name" value="Pept_M3A_M3B_dom"/>
</dbReference>
<organism evidence="9 10">
    <name type="scientific">Maioricimonas rarisocia</name>
    <dbReference type="NCBI Taxonomy" id="2528026"/>
    <lineage>
        <taxon>Bacteria</taxon>
        <taxon>Pseudomonadati</taxon>
        <taxon>Planctomycetota</taxon>
        <taxon>Planctomycetia</taxon>
        <taxon>Planctomycetales</taxon>
        <taxon>Planctomycetaceae</taxon>
        <taxon>Maioricimonas</taxon>
    </lineage>
</organism>
<gene>
    <name evidence="9" type="primary">pepF1</name>
    <name evidence="9" type="ORF">Mal4_13350</name>
</gene>
<dbReference type="InterPro" id="IPR034006">
    <property type="entry name" value="M3B_PepF_2"/>
</dbReference>
<dbReference type="PANTHER" id="PTHR34217:SF1">
    <property type="entry name" value="CARBOXYPEPTIDASE 1"/>
    <property type="match status" value="1"/>
</dbReference>
<feature type="domain" description="Oligopeptidase F N-terminal" evidence="8">
    <location>
        <begin position="118"/>
        <end position="185"/>
    </location>
</feature>
<keyword evidence="1 6" id="KW-0645">Protease</keyword>
<dbReference type="GO" id="GO:0004181">
    <property type="term" value="F:metallocarboxypeptidase activity"/>
    <property type="evidence" value="ECO:0007669"/>
    <property type="project" value="InterPro"/>
</dbReference>
<evidence type="ECO:0000313" key="9">
    <source>
        <dbReference type="EMBL" id="QDU37032.1"/>
    </source>
</evidence>
<feature type="domain" description="Peptidase M3A/M3B catalytic" evidence="7">
    <location>
        <begin position="205"/>
        <end position="590"/>
    </location>
</feature>
<dbReference type="InterPro" id="IPR001333">
    <property type="entry name" value="Peptidase_M32_Taq"/>
</dbReference>